<evidence type="ECO:0000313" key="2">
    <source>
        <dbReference type="EMBL" id="GGW74062.1"/>
    </source>
</evidence>
<name>A0ABQ2WVB1_9ALTE</name>
<dbReference type="RefSeq" id="WP_189484277.1">
    <property type="nucleotide sequence ID" value="NZ_BMYR01000028.1"/>
</dbReference>
<keyword evidence="1" id="KW-0732">Signal</keyword>
<feature type="signal peptide" evidence="1">
    <location>
        <begin position="1"/>
        <end position="25"/>
    </location>
</feature>
<dbReference type="EMBL" id="BMYR01000028">
    <property type="protein sequence ID" value="GGW74062.1"/>
    <property type="molecule type" value="Genomic_DNA"/>
</dbReference>
<reference evidence="3" key="1">
    <citation type="journal article" date="2019" name="Int. J. Syst. Evol. Microbiol.">
        <title>The Global Catalogue of Microorganisms (GCM) 10K type strain sequencing project: providing services to taxonomists for standard genome sequencing and annotation.</title>
        <authorList>
            <consortium name="The Broad Institute Genomics Platform"/>
            <consortium name="The Broad Institute Genome Sequencing Center for Infectious Disease"/>
            <person name="Wu L."/>
            <person name="Ma J."/>
        </authorList>
    </citation>
    <scope>NUCLEOTIDE SEQUENCE [LARGE SCALE GENOMIC DNA]</scope>
    <source>
        <strain evidence="3">KCTC 23723</strain>
    </source>
</reference>
<feature type="chain" id="PRO_5046023454" evidence="1">
    <location>
        <begin position="26"/>
        <end position="176"/>
    </location>
</feature>
<comment type="caution">
    <text evidence="2">The sequence shown here is derived from an EMBL/GenBank/DDBJ whole genome shotgun (WGS) entry which is preliminary data.</text>
</comment>
<organism evidence="2 3">
    <name type="scientific">Alishewanella tabrizica</name>
    <dbReference type="NCBI Taxonomy" id="671278"/>
    <lineage>
        <taxon>Bacteria</taxon>
        <taxon>Pseudomonadati</taxon>
        <taxon>Pseudomonadota</taxon>
        <taxon>Gammaproteobacteria</taxon>
        <taxon>Alteromonadales</taxon>
        <taxon>Alteromonadaceae</taxon>
        <taxon>Alishewanella</taxon>
    </lineage>
</organism>
<protein>
    <submittedName>
        <fullName evidence="2">Uncharacterized protein</fullName>
    </submittedName>
</protein>
<sequence>MKFMNNQKILSGILAIFLFCNFSYAADVHSILKEAVTCSVDPLGKIRSIVNDGNNFKSGYATASYGDGSANTVIVILDNPIEIAGSKSSEVFGVADLAVYFDFNGIVYAKFRGDYKKAVSALHLSDSKGSEGAIGKYQRKLSVDTDGKPYGTCPMTIALSPLEDGEFLLGCGWCNG</sequence>
<gene>
    <name evidence="2" type="ORF">GCM10008111_32290</name>
</gene>
<evidence type="ECO:0000313" key="3">
    <source>
        <dbReference type="Proteomes" id="UP000634667"/>
    </source>
</evidence>
<accession>A0ABQ2WVB1</accession>
<keyword evidence="3" id="KW-1185">Reference proteome</keyword>
<dbReference type="Proteomes" id="UP000634667">
    <property type="component" value="Unassembled WGS sequence"/>
</dbReference>
<evidence type="ECO:0000256" key="1">
    <source>
        <dbReference type="SAM" id="SignalP"/>
    </source>
</evidence>
<proteinExistence type="predicted"/>